<dbReference type="AlphaFoldDB" id="A0A317KX77"/>
<dbReference type="SMART" id="SM00345">
    <property type="entry name" value="HTH_GNTR"/>
    <property type="match status" value="1"/>
</dbReference>
<dbReference type="Gene3D" id="1.10.10.10">
    <property type="entry name" value="Winged helix-like DNA-binding domain superfamily/Winged helix DNA-binding domain"/>
    <property type="match status" value="1"/>
</dbReference>
<accession>A0A317KX77</accession>
<dbReference type="SUPFAM" id="SSF48008">
    <property type="entry name" value="GntR ligand-binding domain-like"/>
    <property type="match status" value="1"/>
</dbReference>
<dbReference type="CDD" id="cd07377">
    <property type="entry name" value="WHTH_GntR"/>
    <property type="match status" value="1"/>
</dbReference>
<sequence length="223" mass="26158">MEPIQSTERFSLKKMVIQEIKNYIIENELSSGDKLPAERRLTEMFQVSRSVVREALSYLENTGVITTTQGKGAYLNESNIDTLLDSFFFLWQINGGKIEDIMSLRIMFESSAIEEIVKQVDMEEMETIQTLLIESKTAHTMEEYRKFDMLFHKQLLKATKNPLFIQMTNMINSYFFETEYIQLSPEEYQQVIREHQSIIEAIQNKDPELAKKLLNNHIKRAKL</sequence>
<dbReference type="InterPro" id="IPR036390">
    <property type="entry name" value="WH_DNA-bd_sf"/>
</dbReference>
<evidence type="ECO:0000313" key="6">
    <source>
        <dbReference type="Proteomes" id="UP000245624"/>
    </source>
</evidence>
<dbReference type="Gene3D" id="1.20.120.530">
    <property type="entry name" value="GntR ligand-binding domain-like"/>
    <property type="match status" value="1"/>
</dbReference>
<organism evidence="5 6">
    <name type="scientific">Gracilibacillus dipsosauri</name>
    <dbReference type="NCBI Taxonomy" id="178340"/>
    <lineage>
        <taxon>Bacteria</taxon>
        <taxon>Bacillati</taxon>
        <taxon>Bacillota</taxon>
        <taxon>Bacilli</taxon>
        <taxon>Bacillales</taxon>
        <taxon>Bacillaceae</taxon>
        <taxon>Gracilibacillus</taxon>
    </lineage>
</organism>
<dbReference type="Pfam" id="PF07729">
    <property type="entry name" value="FCD"/>
    <property type="match status" value="1"/>
</dbReference>
<proteinExistence type="predicted"/>
<dbReference type="InterPro" id="IPR008920">
    <property type="entry name" value="TF_FadR/GntR_C"/>
</dbReference>
<dbReference type="OrthoDB" id="214086at2"/>
<dbReference type="Proteomes" id="UP000245624">
    <property type="component" value="Unassembled WGS sequence"/>
</dbReference>
<dbReference type="PANTHER" id="PTHR43537:SF5">
    <property type="entry name" value="UXU OPERON TRANSCRIPTIONAL REGULATOR"/>
    <property type="match status" value="1"/>
</dbReference>
<keyword evidence="2" id="KW-0238">DNA-binding</keyword>
<evidence type="ECO:0000256" key="2">
    <source>
        <dbReference type="ARBA" id="ARBA00023125"/>
    </source>
</evidence>
<evidence type="ECO:0000313" key="5">
    <source>
        <dbReference type="EMBL" id="PWU67320.1"/>
    </source>
</evidence>
<dbReference type="InterPro" id="IPR036388">
    <property type="entry name" value="WH-like_DNA-bd_sf"/>
</dbReference>
<dbReference type="SUPFAM" id="SSF46785">
    <property type="entry name" value="Winged helix' DNA-binding domain"/>
    <property type="match status" value="1"/>
</dbReference>
<dbReference type="GO" id="GO:0003677">
    <property type="term" value="F:DNA binding"/>
    <property type="evidence" value="ECO:0007669"/>
    <property type="project" value="UniProtKB-KW"/>
</dbReference>
<dbReference type="Pfam" id="PF00392">
    <property type="entry name" value="GntR"/>
    <property type="match status" value="1"/>
</dbReference>
<dbReference type="InterPro" id="IPR000524">
    <property type="entry name" value="Tscrpt_reg_HTH_GntR"/>
</dbReference>
<name>A0A317KX77_9BACI</name>
<protein>
    <submittedName>
        <fullName evidence="5">FadR family transcriptional regulator</fullName>
    </submittedName>
</protein>
<evidence type="ECO:0000256" key="3">
    <source>
        <dbReference type="ARBA" id="ARBA00023163"/>
    </source>
</evidence>
<reference evidence="5 6" key="1">
    <citation type="submission" date="2018-05" db="EMBL/GenBank/DDBJ databases">
        <title>Genomic analysis of Gracilibacillus dipsosauri DD1 reveals novel features of a salt-tolerant amylase.</title>
        <authorList>
            <person name="Deutch C.E."/>
            <person name="Yang S."/>
        </authorList>
    </citation>
    <scope>NUCLEOTIDE SEQUENCE [LARGE SCALE GENOMIC DNA]</scope>
    <source>
        <strain evidence="5 6">DD1</strain>
    </source>
</reference>
<keyword evidence="1" id="KW-0805">Transcription regulation</keyword>
<dbReference type="PRINTS" id="PR00035">
    <property type="entry name" value="HTHGNTR"/>
</dbReference>
<feature type="domain" description="HTH gntR-type" evidence="4">
    <location>
        <begin position="10"/>
        <end position="78"/>
    </location>
</feature>
<dbReference type="InterPro" id="IPR011711">
    <property type="entry name" value="GntR_C"/>
</dbReference>
<evidence type="ECO:0000256" key="1">
    <source>
        <dbReference type="ARBA" id="ARBA00023015"/>
    </source>
</evidence>
<dbReference type="SMART" id="SM00895">
    <property type="entry name" value="FCD"/>
    <property type="match status" value="1"/>
</dbReference>
<evidence type="ECO:0000259" key="4">
    <source>
        <dbReference type="PROSITE" id="PS50949"/>
    </source>
</evidence>
<dbReference type="GO" id="GO:0003700">
    <property type="term" value="F:DNA-binding transcription factor activity"/>
    <property type="evidence" value="ECO:0007669"/>
    <property type="project" value="InterPro"/>
</dbReference>
<dbReference type="PANTHER" id="PTHR43537">
    <property type="entry name" value="TRANSCRIPTIONAL REGULATOR, GNTR FAMILY"/>
    <property type="match status" value="1"/>
</dbReference>
<dbReference type="PROSITE" id="PS50949">
    <property type="entry name" value="HTH_GNTR"/>
    <property type="match status" value="1"/>
</dbReference>
<keyword evidence="6" id="KW-1185">Reference proteome</keyword>
<keyword evidence="3" id="KW-0804">Transcription</keyword>
<gene>
    <name evidence="5" type="ORF">DLJ74_16690</name>
</gene>
<comment type="caution">
    <text evidence="5">The sequence shown here is derived from an EMBL/GenBank/DDBJ whole genome shotgun (WGS) entry which is preliminary data.</text>
</comment>
<dbReference type="EMBL" id="QGTD01000018">
    <property type="protein sequence ID" value="PWU67320.1"/>
    <property type="molecule type" value="Genomic_DNA"/>
</dbReference>